<evidence type="ECO:0000313" key="2">
    <source>
        <dbReference type="Proteomes" id="UP001057402"/>
    </source>
</evidence>
<protein>
    <submittedName>
        <fullName evidence="1">Uncharacterized protein</fullName>
    </submittedName>
</protein>
<keyword evidence="2" id="KW-1185">Reference proteome</keyword>
<dbReference type="EMBL" id="CM042886">
    <property type="protein sequence ID" value="KAI4339633.1"/>
    <property type="molecule type" value="Genomic_DNA"/>
</dbReference>
<organism evidence="1 2">
    <name type="scientific">Melastoma candidum</name>
    <dbReference type="NCBI Taxonomy" id="119954"/>
    <lineage>
        <taxon>Eukaryota</taxon>
        <taxon>Viridiplantae</taxon>
        <taxon>Streptophyta</taxon>
        <taxon>Embryophyta</taxon>
        <taxon>Tracheophyta</taxon>
        <taxon>Spermatophyta</taxon>
        <taxon>Magnoliopsida</taxon>
        <taxon>eudicotyledons</taxon>
        <taxon>Gunneridae</taxon>
        <taxon>Pentapetalae</taxon>
        <taxon>rosids</taxon>
        <taxon>malvids</taxon>
        <taxon>Myrtales</taxon>
        <taxon>Melastomataceae</taxon>
        <taxon>Melastomatoideae</taxon>
        <taxon>Melastomateae</taxon>
        <taxon>Melastoma</taxon>
    </lineage>
</organism>
<proteinExistence type="predicted"/>
<gene>
    <name evidence="1" type="ORF">MLD38_024551</name>
</gene>
<accession>A0ACB9NTZ5</accession>
<evidence type="ECO:0000313" key="1">
    <source>
        <dbReference type="EMBL" id="KAI4339633.1"/>
    </source>
</evidence>
<comment type="caution">
    <text evidence="1">The sequence shown here is derived from an EMBL/GenBank/DDBJ whole genome shotgun (WGS) entry which is preliminary data.</text>
</comment>
<reference evidence="2" key="1">
    <citation type="journal article" date="2023" name="Front. Plant Sci.">
        <title>Chromosomal-level genome assembly of Melastoma candidum provides insights into trichome evolution.</title>
        <authorList>
            <person name="Zhong Y."/>
            <person name="Wu W."/>
            <person name="Sun C."/>
            <person name="Zou P."/>
            <person name="Liu Y."/>
            <person name="Dai S."/>
            <person name="Zhou R."/>
        </authorList>
    </citation>
    <scope>NUCLEOTIDE SEQUENCE [LARGE SCALE GENOMIC DNA]</scope>
</reference>
<sequence>MEYSNTTTKQLKTPGTSVKCDEKHAPFVRFSERHRKLLNVFVRQNPALLEKSFSLLLKVPRFIEFDNKCAHFRSKIKHRHDHRHSPLRISARRAYILEDSYNQLRLRSTLDLKGRLTVNFQGEEGIDAGGLTREWHQLLSRVGKALFDSEAIDPHYFKNLKWMLEKDITDVPDLTFSIDADEEKLILYERTKVTDHELIPNGRNIKVTEENKHQYVDLVAEHRRTMAIHPQINAFLEVPLEGFSALQGISGSQKFQIHKAYGSPDHLPSAHTCFNQLDMPEYPSKEQLEERLLLAIHGATMASDSVNDSQPLWWPN</sequence>
<name>A0ACB9NTZ5_9MYRT</name>
<dbReference type="Proteomes" id="UP001057402">
    <property type="component" value="Chromosome 7"/>
</dbReference>